<evidence type="ECO:0000313" key="7">
    <source>
        <dbReference type="EMBL" id="KAF5717551.1"/>
    </source>
</evidence>
<evidence type="ECO:0000256" key="3">
    <source>
        <dbReference type="ARBA" id="ARBA00022989"/>
    </source>
</evidence>
<organism evidence="7 8">
    <name type="scientific">Fusarium mundagurra</name>
    <dbReference type="NCBI Taxonomy" id="1567541"/>
    <lineage>
        <taxon>Eukaryota</taxon>
        <taxon>Fungi</taxon>
        <taxon>Dikarya</taxon>
        <taxon>Ascomycota</taxon>
        <taxon>Pezizomycotina</taxon>
        <taxon>Sordariomycetes</taxon>
        <taxon>Hypocreomycetidae</taxon>
        <taxon>Hypocreales</taxon>
        <taxon>Nectriaceae</taxon>
        <taxon>Fusarium</taxon>
        <taxon>Fusarium fujikuroi species complex</taxon>
    </lineage>
</organism>
<reference evidence="7 8" key="1">
    <citation type="submission" date="2020-05" db="EMBL/GenBank/DDBJ databases">
        <title>Identification and distribution of gene clusters putatively required for synthesis of sphingolipid metabolism inhibitors in phylogenetically diverse species of the filamentous fungus Fusarium.</title>
        <authorList>
            <person name="Kim H.-S."/>
            <person name="Busman M."/>
            <person name="Brown D.W."/>
            <person name="Divon H."/>
            <person name="Uhlig S."/>
            <person name="Proctor R.H."/>
        </authorList>
    </citation>
    <scope>NUCLEOTIDE SEQUENCE [LARGE SCALE GENOMIC DNA]</scope>
    <source>
        <strain evidence="7 8">NRRL 66235</strain>
    </source>
</reference>
<dbReference type="InterPro" id="IPR051694">
    <property type="entry name" value="Immunoregulatory_rcpt-like"/>
</dbReference>
<feature type="transmembrane region" description="Helical" evidence="6">
    <location>
        <begin position="181"/>
        <end position="205"/>
    </location>
</feature>
<keyword evidence="2 6" id="KW-0812">Transmembrane</keyword>
<feature type="region of interest" description="Disordered" evidence="5">
    <location>
        <begin position="128"/>
        <end position="178"/>
    </location>
</feature>
<evidence type="ECO:0000256" key="4">
    <source>
        <dbReference type="ARBA" id="ARBA00023136"/>
    </source>
</evidence>
<proteinExistence type="predicted"/>
<comment type="subcellular location">
    <subcellularLocation>
        <location evidence="1">Membrane</location>
        <topology evidence="1">Single-pass membrane protein</topology>
    </subcellularLocation>
</comment>
<evidence type="ECO:0000313" key="8">
    <source>
        <dbReference type="Proteomes" id="UP000544331"/>
    </source>
</evidence>
<gene>
    <name evidence="7" type="ORF">FMUND_5712</name>
</gene>
<sequence>MADVYYALNGGGLTGSPPDPAITEPPEPYNRDILKRENAGTFDMCQQRPVQPAVVILDVMDTSGQDALLHRLALRHYRMSYVGGTDGCVTAISTDSDGDELTLYPSCTTKDMEVTMYKDLEGVSATIESSIESTSEATSSDGELTAKTGTTGESNTQESTSSAKSSSSSEPDGSSNSSAPVGAIVGGVLGGLALLALIGFGLWFIRHKKRQAGTGSHMVSTIDQPPVVPYYQQQPVPHAQGEANYQPLASGISPEPKARDEAHSLQAHEDQINREEAILRQDTSIHTISVTAPRKLKTLTITKTITETAVTTPTFLKTDTTVYTTTSTLTSTVTVPTVSGFIPLASVSGFVSRKRSLSKRDLLRNNAWEDITRVFPSRVFPRKDKPKDKPKYLEDPCTIHIEPGDKNFPVQPTQTRGVVACYRSVLVTKTVLFTSCVQWTKTITLDQKTVLKQDITRGWLTSTVTEADTTITADDTATTTSTLTKATTTKTTTETETVTRTDLAPAESSWAACNAENLINAANGGHGINAVNIGKNVYNVHPLVTPYDCCVECQKRPNCIFSVAYHHNCYLVIGTACLPGHAFDTSFTTLKKLLPENGATLSNGPCGHIVNAGDAG</sequence>
<keyword evidence="4 6" id="KW-0472">Membrane</keyword>
<comment type="caution">
    <text evidence="7">The sequence shown here is derived from an EMBL/GenBank/DDBJ whole genome shotgun (WGS) entry which is preliminary data.</text>
</comment>
<dbReference type="Proteomes" id="UP000544331">
    <property type="component" value="Unassembled WGS sequence"/>
</dbReference>
<keyword evidence="3 6" id="KW-1133">Transmembrane helix</keyword>
<evidence type="ECO:0000256" key="6">
    <source>
        <dbReference type="SAM" id="Phobius"/>
    </source>
</evidence>
<protein>
    <recommendedName>
        <fullName evidence="9">Apple domain-containing protein</fullName>
    </recommendedName>
</protein>
<dbReference type="EMBL" id="JAAOAN010000186">
    <property type="protein sequence ID" value="KAF5717551.1"/>
    <property type="molecule type" value="Genomic_DNA"/>
</dbReference>
<name>A0A8H6DHC4_9HYPO</name>
<evidence type="ECO:0008006" key="9">
    <source>
        <dbReference type="Google" id="ProtNLM"/>
    </source>
</evidence>
<dbReference type="AlphaFoldDB" id="A0A8H6DHC4"/>
<evidence type="ECO:0000256" key="2">
    <source>
        <dbReference type="ARBA" id="ARBA00022692"/>
    </source>
</evidence>
<feature type="compositionally biased region" description="Low complexity" evidence="5">
    <location>
        <begin position="159"/>
        <end position="178"/>
    </location>
</feature>
<dbReference type="GO" id="GO:0071944">
    <property type="term" value="C:cell periphery"/>
    <property type="evidence" value="ECO:0007669"/>
    <property type="project" value="UniProtKB-ARBA"/>
</dbReference>
<dbReference type="GO" id="GO:0016020">
    <property type="term" value="C:membrane"/>
    <property type="evidence" value="ECO:0007669"/>
    <property type="project" value="UniProtKB-SubCell"/>
</dbReference>
<feature type="compositionally biased region" description="Polar residues" evidence="5">
    <location>
        <begin position="147"/>
        <end position="158"/>
    </location>
</feature>
<accession>A0A8H6DHC4</accession>
<evidence type="ECO:0000256" key="5">
    <source>
        <dbReference type="SAM" id="MobiDB-lite"/>
    </source>
</evidence>
<dbReference type="PANTHER" id="PTHR15549">
    <property type="entry name" value="PAIRED IMMUNOGLOBULIN-LIKE TYPE 2 RECEPTOR"/>
    <property type="match status" value="1"/>
</dbReference>
<dbReference type="OrthoDB" id="5098677at2759"/>
<feature type="compositionally biased region" description="Low complexity" evidence="5">
    <location>
        <begin position="128"/>
        <end position="140"/>
    </location>
</feature>
<evidence type="ECO:0000256" key="1">
    <source>
        <dbReference type="ARBA" id="ARBA00004167"/>
    </source>
</evidence>
<keyword evidence="8" id="KW-1185">Reference proteome</keyword>